<accession>A0A9X4AM39</accession>
<dbReference type="AlphaFoldDB" id="A0A9X4AM39"/>
<dbReference type="RefSeq" id="WP_272436900.1">
    <property type="nucleotide sequence ID" value="NZ_JAMQKB010000010.1"/>
</dbReference>
<dbReference type="Pfam" id="PF08486">
    <property type="entry name" value="SpoIID"/>
    <property type="match status" value="1"/>
</dbReference>
<evidence type="ECO:0000313" key="3">
    <source>
        <dbReference type="Proteomes" id="UP001145050"/>
    </source>
</evidence>
<dbReference type="InterPro" id="IPR014225">
    <property type="entry name" value="Spore_II_D_firmicutes"/>
</dbReference>
<dbReference type="InterPro" id="IPR013693">
    <property type="entry name" value="SpoIID/LytB_N"/>
</dbReference>
<dbReference type="InterPro" id="IPR013486">
    <property type="entry name" value="SpoIID/LytB"/>
</dbReference>
<dbReference type="Proteomes" id="UP001145050">
    <property type="component" value="Unassembled WGS sequence"/>
</dbReference>
<dbReference type="EMBL" id="JAMQKB010000010">
    <property type="protein sequence ID" value="MDC3425017.1"/>
    <property type="molecule type" value="Genomic_DNA"/>
</dbReference>
<proteinExistence type="predicted"/>
<gene>
    <name evidence="2" type="primary">spoIID</name>
    <name evidence="2" type="ORF">NC797_10925</name>
</gene>
<feature type="domain" description="Sporulation stage II protein D amidase enhancer LytB N-terminal" evidence="1">
    <location>
        <begin position="54"/>
        <end position="158"/>
    </location>
</feature>
<keyword evidence="3" id="KW-1185">Reference proteome</keyword>
<dbReference type="GO" id="GO:0030288">
    <property type="term" value="C:outer membrane-bounded periplasmic space"/>
    <property type="evidence" value="ECO:0007669"/>
    <property type="project" value="TreeGrafter"/>
</dbReference>
<evidence type="ECO:0000313" key="2">
    <source>
        <dbReference type="EMBL" id="MDC3425017.1"/>
    </source>
</evidence>
<protein>
    <submittedName>
        <fullName evidence="2">Stage II sporulation protein D</fullName>
    </submittedName>
</protein>
<evidence type="ECO:0000259" key="1">
    <source>
        <dbReference type="Pfam" id="PF08486"/>
    </source>
</evidence>
<comment type="caution">
    <text evidence="2">The sequence shown here is derived from an EMBL/GenBank/DDBJ whole genome shotgun (WGS) entry which is preliminary data.</text>
</comment>
<organism evidence="2 3">
    <name type="scientific">Terrihalobacillus insolitus</name>
    <dbReference type="NCBI Taxonomy" id="2950438"/>
    <lineage>
        <taxon>Bacteria</taxon>
        <taxon>Bacillati</taxon>
        <taxon>Bacillota</taxon>
        <taxon>Bacilli</taxon>
        <taxon>Bacillales</taxon>
        <taxon>Bacillaceae</taxon>
        <taxon>Terrihalobacillus</taxon>
    </lineage>
</organism>
<dbReference type="InterPro" id="IPR051922">
    <property type="entry name" value="Bact_Sporulation_Assoc"/>
</dbReference>
<dbReference type="PANTHER" id="PTHR30032:SF4">
    <property type="entry name" value="AMIDASE ENHANCER"/>
    <property type="match status" value="1"/>
</dbReference>
<sequence length="330" mass="36552">MISLFTVILVVPTLIVVPFIQSNGELKASVNEGGEEPVVLDASSSPFSVSVFRTQTSEVEKVPLELYVTRVVASEMPADFELEALKAQALAARTYIVKFLQQGTEDTVPEGADVTDTVQYQVYKNETDLRKAWGEDYSWKMNKIKKAVVQTAGKIITYDGQPITPAFFSTSNGYTENSENYWSNKLPYLRSVASPWDKQSPKFEDQKTLPISKVEELLGVSIDPAAEAVAEIKRTESKRVDQITIGGKTFSGRDVREKLDLRSSDFTIKQKNNHLIFTTQGFGHGVGMSQYGANGMAKEGKNYKDIVKYYYNGIKIDEVTTAAPKLAAAN</sequence>
<dbReference type="GO" id="GO:0030435">
    <property type="term" value="P:sporulation resulting in formation of a cellular spore"/>
    <property type="evidence" value="ECO:0007669"/>
    <property type="project" value="InterPro"/>
</dbReference>
<reference evidence="2" key="1">
    <citation type="submission" date="2022-06" db="EMBL/GenBank/DDBJ databases">
        <title>Aquibacillus sp. a new bacterium isolated from soil saline samples.</title>
        <authorList>
            <person name="Galisteo C."/>
            <person name="De La Haba R."/>
            <person name="Sanchez-Porro C."/>
            <person name="Ventosa A."/>
        </authorList>
    </citation>
    <scope>NUCLEOTIDE SEQUENCE</scope>
    <source>
        <strain evidence="2">3ASR75-11</strain>
    </source>
</reference>
<dbReference type="NCBIfam" id="TIGR02870">
    <property type="entry name" value="spore_II_D"/>
    <property type="match status" value="1"/>
</dbReference>
<dbReference type="NCBIfam" id="TIGR02669">
    <property type="entry name" value="SpoIID_LytB"/>
    <property type="match status" value="1"/>
</dbReference>
<name>A0A9X4AM39_9BACI</name>
<dbReference type="PANTHER" id="PTHR30032">
    <property type="entry name" value="N-ACETYLMURAMOYL-L-ALANINE AMIDASE-RELATED"/>
    <property type="match status" value="1"/>
</dbReference>